<evidence type="ECO:0000313" key="2">
    <source>
        <dbReference type="EMBL" id="EFC98818.1"/>
    </source>
</evidence>
<dbReference type="Gene3D" id="2.40.10.170">
    <property type="match status" value="1"/>
</dbReference>
<organism evidence="2 3">
    <name type="scientific">Hungatella hathewayi DSM 13479</name>
    <dbReference type="NCBI Taxonomy" id="566550"/>
    <lineage>
        <taxon>Bacteria</taxon>
        <taxon>Bacillati</taxon>
        <taxon>Bacillota</taxon>
        <taxon>Clostridia</taxon>
        <taxon>Lachnospirales</taxon>
        <taxon>Lachnospiraceae</taxon>
        <taxon>Hungatella</taxon>
    </lineage>
</organism>
<dbReference type="InterPro" id="IPR042215">
    <property type="entry name" value="CarD-like_C"/>
</dbReference>
<accession>D3AH75</accession>
<evidence type="ECO:0000313" key="3">
    <source>
        <dbReference type="Proteomes" id="UP000004968"/>
    </source>
</evidence>
<dbReference type="InterPro" id="IPR003711">
    <property type="entry name" value="CarD-like/TRCF_RID"/>
</dbReference>
<feature type="domain" description="CarD-like/TRCF RNAP-interacting" evidence="1">
    <location>
        <begin position="21"/>
        <end position="132"/>
    </location>
</feature>
<dbReference type="EMBL" id="ACIO01000236">
    <property type="protein sequence ID" value="EFC98818.1"/>
    <property type="molecule type" value="Genomic_DNA"/>
</dbReference>
<dbReference type="Gene3D" id="1.20.58.1290">
    <property type="entry name" value="CarD-like, C-terminal domain"/>
    <property type="match status" value="1"/>
</dbReference>
<dbReference type="Pfam" id="PF02559">
    <property type="entry name" value="CarD_TRCF_RID"/>
    <property type="match status" value="1"/>
</dbReference>
<dbReference type="HOGENOM" id="CLU_048259_2_0_9"/>
<dbReference type="AlphaFoldDB" id="D3AH75"/>
<gene>
    <name evidence="2" type="ORF">CLOSTHATH_02962</name>
</gene>
<dbReference type="SMART" id="SM01058">
    <property type="entry name" value="CarD_TRCF"/>
    <property type="match status" value="1"/>
</dbReference>
<dbReference type="InterPro" id="IPR036101">
    <property type="entry name" value="CarD-like/TRCF_RID_sf"/>
</dbReference>
<reference evidence="2 3" key="1">
    <citation type="submission" date="2010-01" db="EMBL/GenBank/DDBJ databases">
        <authorList>
            <person name="Weinstock G."/>
            <person name="Sodergren E."/>
            <person name="Clifton S."/>
            <person name="Fulton L."/>
            <person name="Fulton B."/>
            <person name="Courtney L."/>
            <person name="Fronick C."/>
            <person name="Harrison M."/>
            <person name="Strong C."/>
            <person name="Farmer C."/>
            <person name="Delahaunty K."/>
            <person name="Markovic C."/>
            <person name="Hall O."/>
            <person name="Minx P."/>
            <person name="Tomlinson C."/>
            <person name="Mitreva M."/>
            <person name="Nelson J."/>
            <person name="Hou S."/>
            <person name="Wollam A."/>
            <person name="Pepin K.H."/>
            <person name="Johnson M."/>
            <person name="Bhonagiri V."/>
            <person name="Nash W.E."/>
            <person name="Warren W."/>
            <person name="Chinwalla A."/>
            <person name="Mardis E.R."/>
            <person name="Wilson R.K."/>
        </authorList>
    </citation>
    <scope>NUCLEOTIDE SEQUENCE [LARGE SCALE GENOMIC DNA]</scope>
    <source>
        <strain evidence="2 3">DSM 13479</strain>
    </source>
</reference>
<evidence type="ECO:0000259" key="1">
    <source>
        <dbReference type="SMART" id="SM01058"/>
    </source>
</evidence>
<name>D3AH75_9FIRM</name>
<protein>
    <submittedName>
        <fullName evidence="2">CarD-like protein</fullName>
    </submittedName>
</protein>
<proteinExistence type="predicted"/>
<sequence>MLSLNNRFGGICWFVSKEVKMFQVNDHVVYGNYGICVVKAIGSLEMDSVVKDRLYYTLEPLYSEKNTIYTPVDKEDSMRCAITEQEAWKLIDGIQAQEMIQVADEKRAEQAYREIMRTNECSGWSRIIKTIYLKNRKRLAEGKRYTAKDDIYLRLAEDFLFRELAAALKVKKEDVESIISDRVKQLG</sequence>
<dbReference type="Proteomes" id="UP000004968">
    <property type="component" value="Unassembled WGS sequence"/>
</dbReference>
<comment type="caution">
    <text evidence="2">The sequence shown here is derived from an EMBL/GenBank/DDBJ whole genome shotgun (WGS) entry which is preliminary data.</text>
</comment>
<dbReference type="SUPFAM" id="SSF141259">
    <property type="entry name" value="CarD-like"/>
    <property type="match status" value="1"/>
</dbReference>